<evidence type="ECO:0000256" key="8">
    <source>
        <dbReference type="ARBA" id="ARBA00022490"/>
    </source>
</evidence>
<dbReference type="FunFam" id="2.40.30.10:FF:000351">
    <property type="entry name" value="Ribosomal protein L3"/>
    <property type="match status" value="1"/>
</dbReference>
<evidence type="ECO:0000256" key="10">
    <source>
        <dbReference type="ARBA" id="ARBA00022553"/>
    </source>
</evidence>
<reference evidence="27 28" key="1">
    <citation type="journal article" date="2019" name="Sci. Data">
        <title>Hybrid genome assembly and annotation of Danionella translucida.</title>
        <authorList>
            <person name="Kadobianskyi M."/>
            <person name="Schulze L."/>
            <person name="Schuelke M."/>
            <person name="Judkewitz B."/>
        </authorList>
    </citation>
    <scope>NUCLEOTIDE SEQUENCE [LARGE SCALE GENOMIC DNA]</scope>
    <source>
        <strain evidence="27 28">Bolton</strain>
    </source>
</reference>
<evidence type="ECO:0000256" key="5">
    <source>
        <dbReference type="ARBA" id="ARBA00006540"/>
    </source>
</evidence>
<keyword evidence="6" id="KW-0813">Transport</keyword>
<dbReference type="OrthoDB" id="1611972at2759"/>
<evidence type="ECO:0000256" key="12">
    <source>
        <dbReference type="ARBA" id="ARBA00022737"/>
    </source>
</evidence>
<name>A0A553QCZ2_9TELE</name>
<dbReference type="FunFam" id="4.10.960.10:FF:000002">
    <property type="entry name" value="60S ribosomal protein L3"/>
    <property type="match status" value="1"/>
</dbReference>
<dbReference type="InterPro" id="IPR018108">
    <property type="entry name" value="MCP_transmembrane"/>
</dbReference>
<feature type="repeat" description="Solcar" evidence="23">
    <location>
        <begin position="54"/>
        <end position="187"/>
    </location>
</feature>
<sequence>AASSRRALRGSESFNSKIREVSPKNDTGHKDERNPLGLNKRMVEGAAVGPMAAITPLQQMLASGTGAVLTSLFVTPLDVVKIRLQAQQTPFRQARHMLFWILTMCPVSYLSFSRSHNSRIKALGQNMSSCSNWYKNPTHFNGTLDAFVQITRHEGIRSLWSGLPPTLVMAVPATVIYFTCYDQLRDFLRYNLNYQGDHIPLIAGGLARLGAVSVISPLELVRTKMQSRKLTYSELMVCIRSSVAQNGWFSLWRGWGPTVLRDVPFSALYWFNYELVKAQLSERYKAPQASFAISFTAGAISGAIAAALTLPFDVVKTRRQIQLGEMEALGVSAKMPSSTWNMMKSICVDVGYRGLFAGFLPRVIKVAPACAVMISTYEFGKAFFQKRNLDQSHRKFSAPRHGSLGFLPRKRCQRHRGKVKSFPKDDPSKPVHLTAFLGYKAGMTHIVREVDRPGSKVNKKEVVEAVTIVETPPMIVVGLIGYIMTPRGLRSLKTIFAEHISDECKRRFYKNWYKSKKKAFSKYCKRWQDEDGKKQLEKDFNSLKKYCQVIRIIAHTQMRQLPLRQKKAHLMEIQLNGGTIADKVDWAREKLEQAIPINTVFGQDEMIDVIGVTKGHGVKGVTSRWHTKKLPRKTHRGLRKVACIGAWHPARVAFSVARAGQKGYHHRTEINKKIYKIGVGYHTKDGKVIKNNASTEYDLSNKSINPLGGFVHYGEVTNDFLMIKGCVVGTKKRVLTLRKSLLVQTSRRAQEKVDLKYIDTTSKFGHGRFQTIEEKKNFMGPLKKDRLAKQMA</sequence>
<dbReference type="PANTHER" id="PTHR11363:SF4">
    <property type="entry name" value="LARGE RIBOSOMAL SUBUNIT PROTEIN UL3"/>
    <property type="match status" value="1"/>
</dbReference>
<dbReference type="PROSITE" id="PS00474">
    <property type="entry name" value="RIBOSOMAL_L3"/>
    <property type="match status" value="1"/>
</dbReference>
<evidence type="ECO:0000256" key="1">
    <source>
        <dbReference type="ARBA" id="ARBA00004141"/>
    </source>
</evidence>
<dbReference type="PANTHER" id="PTHR11363">
    <property type="entry name" value="60S RIBOSOMAL PROTEIN L3-RELATED"/>
    <property type="match status" value="1"/>
</dbReference>
<evidence type="ECO:0000256" key="11">
    <source>
        <dbReference type="ARBA" id="ARBA00022692"/>
    </source>
</evidence>
<dbReference type="InterPro" id="IPR044892">
    <property type="entry name" value="Ribosomal_L3_dom_3_arc_sf"/>
</dbReference>
<dbReference type="Gene3D" id="4.10.960.10">
    <property type="entry name" value="Ribosomal protein L3, domain 3"/>
    <property type="match status" value="1"/>
</dbReference>
<organism evidence="27 28">
    <name type="scientific">Danionella cerebrum</name>
    <dbReference type="NCBI Taxonomy" id="2873325"/>
    <lineage>
        <taxon>Eukaryota</taxon>
        <taxon>Metazoa</taxon>
        <taxon>Chordata</taxon>
        <taxon>Craniata</taxon>
        <taxon>Vertebrata</taxon>
        <taxon>Euteleostomi</taxon>
        <taxon>Actinopterygii</taxon>
        <taxon>Neopterygii</taxon>
        <taxon>Teleostei</taxon>
        <taxon>Ostariophysi</taxon>
        <taxon>Cypriniformes</taxon>
        <taxon>Danionidae</taxon>
        <taxon>Danioninae</taxon>
        <taxon>Danionella</taxon>
    </lineage>
</organism>
<proteinExistence type="inferred from homology"/>
<dbReference type="FunFam" id="2.40.30.10:FF:000079">
    <property type="entry name" value="60S ribosomal protein L3"/>
    <property type="match status" value="1"/>
</dbReference>
<keyword evidence="12" id="KW-0677">Repeat</keyword>
<evidence type="ECO:0000313" key="28">
    <source>
        <dbReference type="Proteomes" id="UP000316079"/>
    </source>
</evidence>
<dbReference type="InterPro" id="IPR019926">
    <property type="entry name" value="Ribosomal_uL3_CS"/>
</dbReference>
<evidence type="ECO:0000256" key="26">
    <source>
        <dbReference type="SAM" id="Phobius"/>
    </source>
</evidence>
<dbReference type="Proteomes" id="UP000316079">
    <property type="component" value="Unassembled WGS sequence"/>
</dbReference>
<dbReference type="EMBL" id="SRMA01026094">
    <property type="protein sequence ID" value="TRY87808.1"/>
    <property type="molecule type" value="Genomic_DNA"/>
</dbReference>
<gene>
    <name evidence="27" type="ORF">DNTS_015713</name>
</gene>
<comment type="function">
    <text evidence="19">Component of the large ribosomal subunit. The ribosome is a large ribonucleoprotein complex responsible for the synthesis of proteins in the cell.</text>
</comment>
<dbReference type="InterPro" id="IPR045077">
    <property type="entry name" value="L3_arc_euk"/>
</dbReference>
<comment type="caution">
    <text evidence="27">The sequence shown here is derived from an EMBL/GenBank/DDBJ whole genome shotgun (WGS) entry which is preliminary data.</text>
</comment>
<evidence type="ECO:0000256" key="20">
    <source>
        <dbReference type="ARBA" id="ARBA00035243"/>
    </source>
</evidence>
<keyword evidence="18 24" id="KW-0687">Ribonucleoprotein</keyword>
<comment type="subunit">
    <text evidence="22">Component of the large ribosomal subunit. Interacts with DHX33.</text>
</comment>
<dbReference type="InterPro" id="IPR009000">
    <property type="entry name" value="Transl_B-barrel_sf"/>
</dbReference>
<dbReference type="Pfam" id="PF00153">
    <property type="entry name" value="Mito_carr"/>
    <property type="match status" value="4"/>
</dbReference>
<feature type="region of interest" description="Disordered" evidence="25">
    <location>
        <begin position="1"/>
        <end position="37"/>
    </location>
</feature>
<accession>A0A553QCZ2</accession>
<evidence type="ECO:0000256" key="16">
    <source>
        <dbReference type="ARBA" id="ARBA00023136"/>
    </source>
</evidence>
<dbReference type="STRING" id="623744.A0A553QCZ2"/>
<evidence type="ECO:0000256" key="24">
    <source>
        <dbReference type="RuleBase" id="RU003905"/>
    </source>
</evidence>
<evidence type="ECO:0000256" key="23">
    <source>
        <dbReference type="PROSITE-ProRule" id="PRU00282"/>
    </source>
</evidence>
<evidence type="ECO:0000256" key="17">
    <source>
        <dbReference type="ARBA" id="ARBA00023242"/>
    </source>
</evidence>
<dbReference type="PRINTS" id="PR00926">
    <property type="entry name" value="MITOCARRIER"/>
</dbReference>
<keyword evidence="10" id="KW-0597">Phosphoprotein</keyword>
<keyword evidence="26" id="KW-1133">Transmembrane helix</keyword>
<dbReference type="GO" id="GO:0003723">
    <property type="term" value="F:RNA binding"/>
    <property type="evidence" value="ECO:0007669"/>
    <property type="project" value="TreeGrafter"/>
</dbReference>
<keyword evidence="28" id="KW-1185">Reference proteome</keyword>
<keyword evidence="11 23" id="KW-0812">Transmembrane</keyword>
<evidence type="ECO:0000256" key="6">
    <source>
        <dbReference type="ARBA" id="ARBA00022448"/>
    </source>
</evidence>
<dbReference type="Gene3D" id="2.40.30.10">
    <property type="entry name" value="Translation factors"/>
    <property type="match status" value="1"/>
</dbReference>
<feature type="non-terminal residue" evidence="27">
    <location>
        <position position="1"/>
    </location>
</feature>
<comment type="similarity">
    <text evidence="4">Belongs to the mitochondrial carrier (TC 2.A.29) family.</text>
</comment>
<dbReference type="GO" id="GO:0005730">
    <property type="term" value="C:nucleolus"/>
    <property type="evidence" value="ECO:0007669"/>
    <property type="project" value="UniProtKB-SubCell"/>
</dbReference>
<dbReference type="SUPFAM" id="SSF103506">
    <property type="entry name" value="Mitochondrial carrier"/>
    <property type="match status" value="1"/>
</dbReference>
<evidence type="ECO:0000256" key="19">
    <source>
        <dbReference type="ARBA" id="ARBA00034092"/>
    </source>
</evidence>
<evidence type="ECO:0000256" key="25">
    <source>
        <dbReference type="SAM" id="MobiDB-lite"/>
    </source>
</evidence>
<dbReference type="InterPro" id="IPR023395">
    <property type="entry name" value="MCP_dom_sf"/>
</dbReference>
<evidence type="ECO:0000256" key="3">
    <source>
        <dbReference type="ARBA" id="ARBA00004604"/>
    </source>
</evidence>
<evidence type="ECO:0000256" key="4">
    <source>
        <dbReference type="ARBA" id="ARBA00006375"/>
    </source>
</evidence>
<dbReference type="GO" id="GO:0022625">
    <property type="term" value="C:cytosolic large ribosomal subunit"/>
    <property type="evidence" value="ECO:0007669"/>
    <property type="project" value="UniProtKB-ARBA"/>
</dbReference>
<evidence type="ECO:0000313" key="27">
    <source>
        <dbReference type="EMBL" id="TRY87808.1"/>
    </source>
</evidence>
<dbReference type="GO" id="GO:0055085">
    <property type="term" value="P:transmembrane transport"/>
    <property type="evidence" value="ECO:0007669"/>
    <property type="project" value="InterPro"/>
</dbReference>
<dbReference type="Gene3D" id="3.30.1430.10">
    <property type="match status" value="1"/>
</dbReference>
<evidence type="ECO:0000256" key="15">
    <source>
        <dbReference type="ARBA" id="ARBA00022990"/>
    </source>
</evidence>
<dbReference type="Gene3D" id="1.50.40.10">
    <property type="entry name" value="Mitochondrial carrier domain"/>
    <property type="match status" value="2"/>
</dbReference>
<evidence type="ECO:0000256" key="18">
    <source>
        <dbReference type="ARBA" id="ARBA00023274"/>
    </source>
</evidence>
<dbReference type="GO" id="GO:0016020">
    <property type="term" value="C:membrane"/>
    <property type="evidence" value="ECO:0007669"/>
    <property type="project" value="UniProtKB-SubCell"/>
</dbReference>
<keyword evidence="15" id="KW-0007">Acetylation</keyword>
<dbReference type="SUPFAM" id="SSF50447">
    <property type="entry name" value="Translation proteins"/>
    <property type="match status" value="1"/>
</dbReference>
<keyword evidence="7" id="KW-0488">Methylation</keyword>
<keyword evidence="14 24" id="KW-0689">Ribosomal protein</keyword>
<evidence type="ECO:0000256" key="22">
    <source>
        <dbReference type="ARBA" id="ARBA00046482"/>
    </source>
</evidence>
<keyword evidence="16 23" id="KW-0472">Membrane</keyword>
<dbReference type="FunFam" id="3.30.1430.10:FF:000001">
    <property type="entry name" value="60S ribosomal protein L3"/>
    <property type="match status" value="1"/>
</dbReference>
<evidence type="ECO:0000256" key="7">
    <source>
        <dbReference type="ARBA" id="ARBA00022481"/>
    </source>
</evidence>
<evidence type="ECO:0000256" key="13">
    <source>
        <dbReference type="ARBA" id="ARBA00022843"/>
    </source>
</evidence>
<keyword evidence="9" id="KW-1017">Isopeptide bond</keyword>
<dbReference type="GO" id="GO:0003735">
    <property type="term" value="F:structural constituent of ribosome"/>
    <property type="evidence" value="ECO:0007669"/>
    <property type="project" value="InterPro"/>
</dbReference>
<comment type="similarity">
    <text evidence="5 24">Belongs to the universal ribosomal protein uL3 family.</text>
</comment>
<dbReference type="PROSITE" id="PS50920">
    <property type="entry name" value="SOLCAR"/>
    <property type="match status" value="3"/>
</dbReference>
<feature type="repeat" description="Solcar" evidence="23">
    <location>
        <begin position="195"/>
        <end position="279"/>
    </location>
</feature>
<evidence type="ECO:0000256" key="2">
    <source>
        <dbReference type="ARBA" id="ARBA00004496"/>
    </source>
</evidence>
<feature type="transmembrane region" description="Helical" evidence="26">
    <location>
        <begin position="199"/>
        <end position="221"/>
    </location>
</feature>
<protein>
    <recommendedName>
        <fullName evidence="20">Large ribosomal subunit protein uL3</fullName>
    </recommendedName>
    <alternativeName>
        <fullName evidence="21">60S ribosomal protein L3</fullName>
    </alternativeName>
</protein>
<dbReference type="InterPro" id="IPR002067">
    <property type="entry name" value="MCP"/>
</dbReference>
<feature type="repeat" description="Solcar" evidence="23">
    <location>
        <begin position="289"/>
        <end position="383"/>
    </location>
</feature>
<evidence type="ECO:0000256" key="9">
    <source>
        <dbReference type="ARBA" id="ARBA00022499"/>
    </source>
</evidence>
<evidence type="ECO:0000256" key="14">
    <source>
        <dbReference type="ARBA" id="ARBA00022980"/>
    </source>
</evidence>
<feature type="compositionally biased region" description="Basic and acidic residues" evidence="25">
    <location>
        <begin position="17"/>
        <end position="34"/>
    </location>
</feature>
<dbReference type="FunFam" id="4.10.960.10:FF:000004">
    <property type="entry name" value="60S ribosomal protein L3"/>
    <property type="match status" value="1"/>
</dbReference>
<keyword evidence="17" id="KW-0539">Nucleus</keyword>
<dbReference type="AlphaFoldDB" id="A0A553QCZ2"/>
<comment type="subcellular location">
    <subcellularLocation>
        <location evidence="2">Cytoplasm</location>
    </subcellularLocation>
    <subcellularLocation>
        <location evidence="1">Membrane</location>
        <topology evidence="1">Multi-pass membrane protein</topology>
    </subcellularLocation>
    <subcellularLocation>
        <location evidence="3">Nucleus</location>
        <location evidence="3">Nucleolus</location>
    </subcellularLocation>
</comment>
<keyword evidence="8" id="KW-0963">Cytoplasm</keyword>
<feature type="transmembrane region" description="Helical" evidence="26">
    <location>
        <begin position="291"/>
        <end position="312"/>
    </location>
</feature>
<keyword evidence="13" id="KW-0832">Ubl conjugation</keyword>
<evidence type="ECO:0000256" key="21">
    <source>
        <dbReference type="ARBA" id="ARBA00035354"/>
    </source>
</evidence>
<feature type="transmembrane region" description="Helical" evidence="26">
    <location>
        <begin position="159"/>
        <end position="179"/>
    </location>
</feature>
<dbReference type="GO" id="GO:0006412">
    <property type="term" value="P:translation"/>
    <property type="evidence" value="ECO:0007669"/>
    <property type="project" value="InterPro"/>
</dbReference>
<dbReference type="Pfam" id="PF00297">
    <property type="entry name" value="Ribosomal_L3"/>
    <property type="match status" value="1"/>
</dbReference>
<dbReference type="InterPro" id="IPR000597">
    <property type="entry name" value="Ribosomal_uL3"/>
</dbReference>